<dbReference type="InterPro" id="IPR000524">
    <property type="entry name" value="Tscrpt_reg_HTH_GntR"/>
</dbReference>
<dbReference type="PANTHER" id="PTHR43537">
    <property type="entry name" value="TRANSCRIPTIONAL REGULATOR, GNTR FAMILY"/>
    <property type="match status" value="1"/>
</dbReference>
<dbReference type="EMBL" id="JAOCZP010000013">
    <property type="protein sequence ID" value="MCT7378350.1"/>
    <property type="molecule type" value="Genomic_DNA"/>
</dbReference>
<proteinExistence type="predicted"/>
<dbReference type="SUPFAM" id="SSF46785">
    <property type="entry name" value="Winged helix' DNA-binding domain"/>
    <property type="match status" value="1"/>
</dbReference>
<keyword evidence="1" id="KW-0805">Transcription regulation</keyword>
<evidence type="ECO:0000256" key="2">
    <source>
        <dbReference type="ARBA" id="ARBA00023125"/>
    </source>
</evidence>
<dbReference type="Gene3D" id="1.20.120.530">
    <property type="entry name" value="GntR ligand-binding domain-like"/>
    <property type="match status" value="1"/>
</dbReference>
<keyword evidence="2" id="KW-0238">DNA-binding</keyword>
<keyword evidence="6" id="KW-1185">Reference proteome</keyword>
<protein>
    <submittedName>
        <fullName evidence="5">FadR family transcriptional regulator</fullName>
    </submittedName>
</protein>
<sequence>MMGLLETAISGRARRTSHSHVVNELGKAIIGGVYPVGSILPGDSELVARFHVSRTVLREAMKTLSAKGLIVPRARIGTRVTERREWNLFDADVLTWHLERGVDRTFLIHLCDMRLSFEPYAAGLAAGRAGPETARHLLALAEDMASAPSHEDLIMADLRFHLAVLQASENPFMYGVGTLIEAALVAAFGLSSPDVPSRETERIGLSHRTIAEAIARGDTEAASEAMRKVILTGRDQALDRIKEAALRSRPPDDMNLSRRRGR</sequence>
<evidence type="ECO:0000313" key="6">
    <source>
        <dbReference type="Proteomes" id="UP001320831"/>
    </source>
</evidence>
<evidence type="ECO:0000259" key="4">
    <source>
        <dbReference type="PROSITE" id="PS50949"/>
    </source>
</evidence>
<comment type="caution">
    <text evidence="5">The sequence shown here is derived from an EMBL/GenBank/DDBJ whole genome shotgun (WGS) entry which is preliminary data.</text>
</comment>
<name>A0ABT2LUZ6_9HYPH</name>
<evidence type="ECO:0000313" key="5">
    <source>
        <dbReference type="EMBL" id="MCT7378350.1"/>
    </source>
</evidence>
<keyword evidence="3" id="KW-0804">Transcription</keyword>
<dbReference type="InterPro" id="IPR036390">
    <property type="entry name" value="WH_DNA-bd_sf"/>
</dbReference>
<dbReference type="InterPro" id="IPR011711">
    <property type="entry name" value="GntR_C"/>
</dbReference>
<dbReference type="Pfam" id="PF00392">
    <property type="entry name" value="GntR"/>
    <property type="match status" value="1"/>
</dbReference>
<dbReference type="PANTHER" id="PTHR43537:SF44">
    <property type="entry name" value="GNTR FAMILY REGULATORY PROTEIN"/>
    <property type="match status" value="1"/>
</dbReference>
<accession>A0ABT2LUZ6</accession>
<dbReference type="PROSITE" id="PS50949">
    <property type="entry name" value="HTH_GNTR"/>
    <property type="match status" value="1"/>
</dbReference>
<dbReference type="InterPro" id="IPR008920">
    <property type="entry name" value="TF_FadR/GntR_C"/>
</dbReference>
<dbReference type="SMART" id="SM00345">
    <property type="entry name" value="HTH_GNTR"/>
    <property type="match status" value="1"/>
</dbReference>
<organism evidence="5 6">
    <name type="scientific">Chelativorans salis</name>
    <dbReference type="NCBI Taxonomy" id="2978478"/>
    <lineage>
        <taxon>Bacteria</taxon>
        <taxon>Pseudomonadati</taxon>
        <taxon>Pseudomonadota</taxon>
        <taxon>Alphaproteobacteria</taxon>
        <taxon>Hyphomicrobiales</taxon>
        <taxon>Phyllobacteriaceae</taxon>
        <taxon>Chelativorans</taxon>
    </lineage>
</organism>
<dbReference type="SMART" id="SM00895">
    <property type="entry name" value="FCD"/>
    <property type="match status" value="1"/>
</dbReference>
<dbReference type="SUPFAM" id="SSF48008">
    <property type="entry name" value="GntR ligand-binding domain-like"/>
    <property type="match status" value="1"/>
</dbReference>
<dbReference type="PRINTS" id="PR00035">
    <property type="entry name" value="HTHGNTR"/>
</dbReference>
<evidence type="ECO:0000256" key="1">
    <source>
        <dbReference type="ARBA" id="ARBA00023015"/>
    </source>
</evidence>
<evidence type="ECO:0000256" key="3">
    <source>
        <dbReference type="ARBA" id="ARBA00023163"/>
    </source>
</evidence>
<dbReference type="CDD" id="cd07377">
    <property type="entry name" value="WHTH_GntR"/>
    <property type="match status" value="1"/>
</dbReference>
<dbReference type="RefSeq" id="WP_260907357.1">
    <property type="nucleotide sequence ID" value="NZ_JAOCZP010000013.1"/>
</dbReference>
<feature type="domain" description="HTH gntR-type" evidence="4">
    <location>
        <begin position="15"/>
        <end position="83"/>
    </location>
</feature>
<dbReference type="Pfam" id="PF07729">
    <property type="entry name" value="FCD"/>
    <property type="match status" value="1"/>
</dbReference>
<dbReference type="Proteomes" id="UP001320831">
    <property type="component" value="Unassembled WGS sequence"/>
</dbReference>
<gene>
    <name evidence="5" type="ORF">N5A92_25390</name>
</gene>
<dbReference type="InterPro" id="IPR036388">
    <property type="entry name" value="WH-like_DNA-bd_sf"/>
</dbReference>
<reference evidence="5 6" key="1">
    <citation type="submission" date="2022-09" db="EMBL/GenBank/DDBJ databases">
        <title>Chelativorans salina sp. nov., a novel slightly halophilic bacterium isolated from a saline lake sediment enrichment.</title>
        <authorList>
            <person name="Gao L."/>
            <person name="Fang B.-Z."/>
            <person name="Li W.-J."/>
        </authorList>
    </citation>
    <scope>NUCLEOTIDE SEQUENCE [LARGE SCALE GENOMIC DNA]</scope>
    <source>
        <strain evidence="5 6">EGI FJ00035</strain>
    </source>
</reference>
<dbReference type="Gene3D" id="1.10.10.10">
    <property type="entry name" value="Winged helix-like DNA-binding domain superfamily/Winged helix DNA-binding domain"/>
    <property type="match status" value="1"/>
</dbReference>